<gene>
    <name evidence="1" type="primary">OJ1540_G08.15</name>
</gene>
<dbReference type="AlphaFoldDB" id="Q6ZAY2"/>
<accession>Q6ZAY2</accession>
<sequence>MGQRTNCGQSNLIVVLPRECGRFASSVVPNRNFFSHHFPSVAARCATPRLLLAYNSVGTSEIGVPLLSRTHALARLCYARVCATPTNQLPPMDKYVEHQRADRLTIRWSNFNRCWY</sequence>
<organism evidence="1 2">
    <name type="scientific">Oryza sativa subsp. japonica</name>
    <name type="common">Rice</name>
    <dbReference type="NCBI Taxonomy" id="39947"/>
    <lineage>
        <taxon>Eukaryota</taxon>
        <taxon>Viridiplantae</taxon>
        <taxon>Streptophyta</taxon>
        <taxon>Embryophyta</taxon>
        <taxon>Tracheophyta</taxon>
        <taxon>Spermatophyta</taxon>
        <taxon>Magnoliopsida</taxon>
        <taxon>Liliopsida</taxon>
        <taxon>Poales</taxon>
        <taxon>Poaceae</taxon>
        <taxon>BOP clade</taxon>
        <taxon>Oryzoideae</taxon>
        <taxon>Oryzeae</taxon>
        <taxon>Oryzinae</taxon>
        <taxon>Oryza</taxon>
        <taxon>Oryza sativa</taxon>
    </lineage>
</organism>
<evidence type="ECO:0000313" key="2">
    <source>
        <dbReference type="Proteomes" id="UP000000763"/>
    </source>
</evidence>
<reference evidence="2" key="2">
    <citation type="journal article" date="2008" name="Nucleic Acids Res.">
        <title>The rice annotation project database (RAP-DB): 2008 update.</title>
        <authorList>
            <consortium name="The rice annotation project (RAP)"/>
        </authorList>
    </citation>
    <scope>GENOME REANNOTATION</scope>
    <source>
        <strain evidence="2">cv. Nipponbare</strain>
    </source>
</reference>
<reference evidence="2" key="1">
    <citation type="journal article" date="2005" name="Nature">
        <title>The map-based sequence of the rice genome.</title>
        <authorList>
            <consortium name="International rice genome sequencing project (IRGSP)"/>
            <person name="Matsumoto T."/>
            <person name="Wu J."/>
            <person name="Kanamori H."/>
            <person name="Katayose Y."/>
            <person name="Fujisawa M."/>
            <person name="Namiki N."/>
            <person name="Mizuno H."/>
            <person name="Yamamoto K."/>
            <person name="Antonio B.A."/>
            <person name="Baba T."/>
            <person name="Sakata K."/>
            <person name="Nagamura Y."/>
            <person name="Aoki H."/>
            <person name="Arikawa K."/>
            <person name="Arita K."/>
            <person name="Bito T."/>
            <person name="Chiden Y."/>
            <person name="Fujitsuka N."/>
            <person name="Fukunaka R."/>
            <person name="Hamada M."/>
            <person name="Harada C."/>
            <person name="Hayashi A."/>
            <person name="Hijishita S."/>
            <person name="Honda M."/>
            <person name="Hosokawa S."/>
            <person name="Ichikawa Y."/>
            <person name="Idonuma A."/>
            <person name="Iijima M."/>
            <person name="Ikeda M."/>
            <person name="Ikeno M."/>
            <person name="Ito K."/>
            <person name="Ito S."/>
            <person name="Ito T."/>
            <person name="Ito Y."/>
            <person name="Ito Y."/>
            <person name="Iwabuchi A."/>
            <person name="Kamiya K."/>
            <person name="Karasawa W."/>
            <person name="Kurita K."/>
            <person name="Katagiri S."/>
            <person name="Kikuta A."/>
            <person name="Kobayashi H."/>
            <person name="Kobayashi N."/>
            <person name="Machita K."/>
            <person name="Maehara T."/>
            <person name="Masukawa M."/>
            <person name="Mizubayashi T."/>
            <person name="Mukai Y."/>
            <person name="Nagasaki H."/>
            <person name="Nagata Y."/>
            <person name="Naito S."/>
            <person name="Nakashima M."/>
            <person name="Nakama Y."/>
            <person name="Nakamichi Y."/>
            <person name="Nakamura M."/>
            <person name="Meguro A."/>
            <person name="Negishi M."/>
            <person name="Ohta I."/>
            <person name="Ohta T."/>
            <person name="Okamoto M."/>
            <person name="Ono N."/>
            <person name="Saji S."/>
            <person name="Sakaguchi M."/>
            <person name="Sakai K."/>
            <person name="Shibata M."/>
            <person name="Shimokawa T."/>
            <person name="Song J."/>
            <person name="Takazaki Y."/>
            <person name="Terasawa K."/>
            <person name="Tsugane M."/>
            <person name="Tsuji K."/>
            <person name="Ueda S."/>
            <person name="Waki K."/>
            <person name="Yamagata H."/>
            <person name="Yamamoto M."/>
            <person name="Yamamoto S."/>
            <person name="Yamane H."/>
            <person name="Yoshiki S."/>
            <person name="Yoshihara R."/>
            <person name="Yukawa K."/>
            <person name="Zhong H."/>
            <person name="Yano M."/>
            <person name="Yuan Q."/>
            <person name="Ouyang S."/>
            <person name="Liu J."/>
            <person name="Jones K.M."/>
            <person name="Gansberger K."/>
            <person name="Moffat K."/>
            <person name="Hill J."/>
            <person name="Bera J."/>
            <person name="Fadrosh D."/>
            <person name="Jin S."/>
            <person name="Johri S."/>
            <person name="Kim M."/>
            <person name="Overton L."/>
            <person name="Reardon M."/>
            <person name="Tsitrin T."/>
            <person name="Vuong H."/>
            <person name="Weaver B."/>
            <person name="Ciecko A."/>
            <person name="Tallon L."/>
            <person name="Jackson J."/>
            <person name="Pai G."/>
            <person name="Aken S.V."/>
            <person name="Utterback T."/>
            <person name="Reidmuller S."/>
            <person name="Feldblyum T."/>
            <person name="Hsiao J."/>
            <person name="Zismann V."/>
            <person name="Iobst S."/>
            <person name="de Vazeille A.R."/>
            <person name="Buell C.R."/>
            <person name="Ying K."/>
            <person name="Li Y."/>
            <person name="Lu T."/>
            <person name="Huang Y."/>
            <person name="Zhao Q."/>
            <person name="Feng Q."/>
            <person name="Zhang L."/>
            <person name="Zhu J."/>
            <person name="Weng Q."/>
            <person name="Mu J."/>
            <person name="Lu Y."/>
            <person name="Fan D."/>
            <person name="Liu Y."/>
            <person name="Guan J."/>
            <person name="Zhang Y."/>
            <person name="Yu S."/>
            <person name="Liu X."/>
            <person name="Zhang Y."/>
            <person name="Hong G."/>
            <person name="Han B."/>
            <person name="Choisne N."/>
            <person name="Demange N."/>
            <person name="Orjeda G."/>
            <person name="Samain S."/>
            <person name="Cattolico L."/>
            <person name="Pelletier E."/>
            <person name="Couloux A."/>
            <person name="Segurens B."/>
            <person name="Wincker P."/>
            <person name="D'Hont A."/>
            <person name="Scarpelli C."/>
            <person name="Weissenbach J."/>
            <person name="Salanoubat M."/>
            <person name="Quetier F."/>
            <person name="Yu Y."/>
            <person name="Kim H.R."/>
            <person name="Rambo T."/>
            <person name="Currie J."/>
            <person name="Collura K."/>
            <person name="Luo M."/>
            <person name="Yang T."/>
            <person name="Ammiraju J.S.S."/>
            <person name="Engler F."/>
            <person name="Soderlund C."/>
            <person name="Wing R.A."/>
            <person name="Palmer L.E."/>
            <person name="de la Bastide M."/>
            <person name="Spiegel L."/>
            <person name="Nascimento L."/>
            <person name="Zutavern T."/>
            <person name="O'Shaughnessy A."/>
            <person name="Dike S."/>
            <person name="Dedhia N."/>
            <person name="Preston R."/>
            <person name="Balija V."/>
            <person name="McCombie W.R."/>
            <person name="Chow T."/>
            <person name="Chen H."/>
            <person name="Chung M."/>
            <person name="Chen C."/>
            <person name="Shaw J."/>
            <person name="Wu H."/>
            <person name="Hsiao K."/>
            <person name="Chao Y."/>
            <person name="Chu M."/>
            <person name="Cheng C."/>
            <person name="Hour A."/>
            <person name="Lee P."/>
            <person name="Lin S."/>
            <person name="Lin Y."/>
            <person name="Liou J."/>
            <person name="Liu S."/>
            <person name="Hsing Y."/>
            <person name="Raghuvanshi S."/>
            <person name="Mohanty A."/>
            <person name="Bharti A.K."/>
            <person name="Gaur A."/>
            <person name="Gupta V."/>
            <person name="Kumar D."/>
            <person name="Ravi V."/>
            <person name="Vij S."/>
            <person name="Kapur A."/>
            <person name="Khurana P."/>
            <person name="Khurana P."/>
            <person name="Khurana J.P."/>
            <person name="Tyagi A.K."/>
            <person name="Gaikwad K."/>
            <person name="Singh A."/>
            <person name="Dalal V."/>
            <person name="Srivastava S."/>
            <person name="Dixit A."/>
            <person name="Pal A.K."/>
            <person name="Ghazi I.A."/>
            <person name="Yadav M."/>
            <person name="Pandit A."/>
            <person name="Bhargava A."/>
            <person name="Sureshbabu K."/>
            <person name="Batra K."/>
            <person name="Sharma T.R."/>
            <person name="Mohapatra T."/>
            <person name="Singh N.K."/>
            <person name="Messing J."/>
            <person name="Nelson A.B."/>
            <person name="Fuks G."/>
            <person name="Kavchok S."/>
            <person name="Keizer G."/>
            <person name="Linton E."/>
            <person name="Llaca V."/>
            <person name="Song R."/>
            <person name="Tanyolac B."/>
            <person name="Young S."/>
            <person name="Ho-Il K."/>
            <person name="Hahn J.H."/>
            <person name="Sangsakoo G."/>
            <person name="Vanavichit A."/>
            <person name="de Mattos Luiz.A.T."/>
            <person name="Zimmer P.D."/>
            <person name="Malone G."/>
            <person name="Dellagostin O."/>
            <person name="de Oliveira A.C."/>
            <person name="Bevan M."/>
            <person name="Bancroft I."/>
            <person name="Minx P."/>
            <person name="Cordum H."/>
            <person name="Wilson R."/>
            <person name="Cheng Z."/>
            <person name="Jin W."/>
            <person name="Jiang J."/>
            <person name="Leong S.A."/>
            <person name="Iwama H."/>
            <person name="Gojobori T."/>
            <person name="Itoh T."/>
            <person name="Niimura Y."/>
            <person name="Fujii Y."/>
            <person name="Habara T."/>
            <person name="Sakai H."/>
            <person name="Sato Y."/>
            <person name="Wilson G."/>
            <person name="Kumar K."/>
            <person name="McCouch S."/>
            <person name="Juretic N."/>
            <person name="Hoen D."/>
            <person name="Wright S."/>
            <person name="Bruskiewich R."/>
            <person name="Bureau T."/>
            <person name="Miyao A."/>
            <person name="Hirochika H."/>
            <person name="Nishikawa T."/>
            <person name="Kadowaki K."/>
            <person name="Sugiura M."/>
            <person name="Burr B."/>
            <person name="Sasaki T."/>
        </authorList>
    </citation>
    <scope>NUCLEOTIDE SEQUENCE [LARGE SCALE GENOMIC DNA]</scope>
    <source>
        <strain evidence="2">cv. Nipponbare</strain>
    </source>
</reference>
<evidence type="ECO:0000313" key="1">
    <source>
        <dbReference type="EMBL" id="BAC99603.1"/>
    </source>
</evidence>
<proteinExistence type="predicted"/>
<dbReference type="EMBL" id="AP004650">
    <property type="protein sequence ID" value="BAC99603.1"/>
    <property type="molecule type" value="Genomic_DNA"/>
</dbReference>
<protein>
    <submittedName>
        <fullName evidence="1">Uncharacterized protein</fullName>
    </submittedName>
</protein>
<name>Q6ZAY2_ORYSJ</name>
<dbReference type="Proteomes" id="UP000000763">
    <property type="component" value="Chromosome 8"/>
</dbReference>